<dbReference type="InParanoid" id="A0A2K2DCF3"/>
<evidence type="ECO:0000313" key="2">
    <source>
        <dbReference type="EnsemblPlants" id="PNT71958"/>
    </source>
</evidence>
<evidence type="ECO:0000313" key="1">
    <source>
        <dbReference type="EMBL" id="PNT71958.1"/>
    </source>
</evidence>
<dbReference type="AlphaFoldDB" id="A0A2K2DCF3"/>
<dbReference type="Gramene" id="PNT71958">
    <property type="protein sequence ID" value="PNT71958"/>
    <property type="gene ID" value="BRADI_2g37801v3"/>
</dbReference>
<name>A0A2K2DCF3_BRADI</name>
<evidence type="ECO:0000313" key="3">
    <source>
        <dbReference type="Proteomes" id="UP000008810"/>
    </source>
</evidence>
<dbReference type="EMBL" id="CM000881">
    <property type="protein sequence ID" value="PNT71958.1"/>
    <property type="molecule type" value="Genomic_DNA"/>
</dbReference>
<dbReference type="EnsemblPlants" id="PNT71958">
    <property type="protein sequence ID" value="PNT71958"/>
    <property type="gene ID" value="BRADI_2g37801v3"/>
</dbReference>
<reference evidence="1 2" key="1">
    <citation type="journal article" date="2010" name="Nature">
        <title>Genome sequencing and analysis of the model grass Brachypodium distachyon.</title>
        <authorList>
            <consortium name="International Brachypodium Initiative"/>
        </authorList>
    </citation>
    <scope>NUCLEOTIDE SEQUENCE [LARGE SCALE GENOMIC DNA]</scope>
    <source>
        <strain evidence="1 2">Bd21</strain>
    </source>
</reference>
<dbReference type="Proteomes" id="UP000008810">
    <property type="component" value="Chromosome 2"/>
</dbReference>
<gene>
    <name evidence="1" type="ORF">BRADI_2g37801v3</name>
</gene>
<proteinExistence type="predicted"/>
<keyword evidence="3" id="KW-1185">Reference proteome</keyword>
<accession>A0A2K2DCF3</accession>
<reference evidence="2" key="3">
    <citation type="submission" date="2018-08" db="UniProtKB">
        <authorList>
            <consortium name="EnsemblPlants"/>
        </authorList>
    </citation>
    <scope>IDENTIFICATION</scope>
    <source>
        <strain evidence="2">cv. Bd21</strain>
    </source>
</reference>
<reference evidence="1" key="2">
    <citation type="submission" date="2017-06" db="EMBL/GenBank/DDBJ databases">
        <title>WGS assembly of Brachypodium distachyon.</title>
        <authorList>
            <consortium name="The International Brachypodium Initiative"/>
            <person name="Lucas S."/>
            <person name="Harmon-Smith M."/>
            <person name="Lail K."/>
            <person name="Tice H."/>
            <person name="Grimwood J."/>
            <person name="Bruce D."/>
            <person name="Barry K."/>
            <person name="Shu S."/>
            <person name="Lindquist E."/>
            <person name="Wang M."/>
            <person name="Pitluck S."/>
            <person name="Vogel J.P."/>
            <person name="Garvin D.F."/>
            <person name="Mockler T.C."/>
            <person name="Schmutz J."/>
            <person name="Rokhsar D."/>
            <person name="Bevan M.W."/>
        </authorList>
    </citation>
    <scope>NUCLEOTIDE SEQUENCE</scope>
    <source>
        <strain evidence="1">Bd21</strain>
    </source>
</reference>
<organism evidence="1">
    <name type="scientific">Brachypodium distachyon</name>
    <name type="common">Purple false brome</name>
    <name type="synonym">Trachynia distachya</name>
    <dbReference type="NCBI Taxonomy" id="15368"/>
    <lineage>
        <taxon>Eukaryota</taxon>
        <taxon>Viridiplantae</taxon>
        <taxon>Streptophyta</taxon>
        <taxon>Embryophyta</taxon>
        <taxon>Tracheophyta</taxon>
        <taxon>Spermatophyta</taxon>
        <taxon>Magnoliopsida</taxon>
        <taxon>Liliopsida</taxon>
        <taxon>Poales</taxon>
        <taxon>Poaceae</taxon>
        <taxon>BOP clade</taxon>
        <taxon>Pooideae</taxon>
        <taxon>Stipodae</taxon>
        <taxon>Brachypodieae</taxon>
        <taxon>Brachypodium</taxon>
    </lineage>
</organism>
<sequence length="75" mass="8652">MHRQPYARTTSCHRSQQITSGLDSGKLSLDLLIEEQLALVVQNRSGGRKRWRKWLDCGTGENISNNLQFDCAEWF</sequence>
<protein>
    <submittedName>
        <fullName evidence="1 2">Uncharacterized protein</fullName>
    </submittedName>
</protein>